<keyword evidence="5" id="KW-0418">Kinase</keyword>
<keyword evidence="6" id="KW-0067">ATP-binding</keyword>
<feature type="compositionally biased region" description="Polar residues" evidence="9">
    <location>
        <begin position="1"/>
        <end position="33"/>
    </location>
</feature>
<comment type="catalytic activity">
    <reaction evidence="7">
        <text>L-threonyl-[protein] + ATP = O-phospho-L-threonyl-[protein] + ADP + H(+)</text>
        <dbReference type="Rhea" id="RHEA:46608"/>
        <dbReference type="Rhea" id="RHEA-COMP:11060"/>
        <dbReference type="Rhea" id="RHEA-COMP:11605"/>
        <dbReference type="ChEBI" id="CHEBI:15378"/>
        <dbReference type="ChEBI" id="CHEBI:30013"/>
        <dbReference type="ChEBI" id="CHEBI:30616"/>
        <dbReference type="ChEBI" id="CHEBI:61977"/>
        <dbReference type="ChEBI" id="CHEBI:456216"/>
        <dbReference type="EC" id="2.7.11.1"/>
    </reaction>
</comment>
<keyword evidence="4" id="KW-0547">Nucleotide-binding</keyword>
<dbReference type="PIRSF" id="PIRSF000654">
    <property type="entry name" value="Integrin-linked_kinase"/>
    <property type="match status" value="1"/>
</dbReference>
<evidence type="ECO:0000256" key="4">
    <source>
        <dbReference type="ARBA" id="ARBA00022741"/>
    </source>
</evidence>
<dbReference type="SUPFAM" id="SSF56112">
    <property type="entry name" value="Protein kinase-like (PK-like)"/>
    <property type="match status" value="1"/>
</dbReference>
<dbReference type="GO" id="GO:0005524">
    <property type="term" value="F:ATP binding"/>
    <property type="evidence" value="ECO:0007669"/>
    <property type="project" value="UniProtKB-KW"/>
</dbReference>
<evidence type="ECO:0000256" key="6">
    <source>
        <dbReference type="ARBA" id="ARBA00022840"/>
    </source>
</evidence>
<dbReference type="PANTHER" id="PTHR47975:SF46">
    <property type="entry name" value="CYSTEINE-RICH RECEPTOR-LIKE PROTEIN KINASE 6"/>
    <property type="match status" value="1"/>
</dbReference>
<sequence>MDINLQGKSTFPNSASFSTHTTSRDQMATQASRAKSPEKNQNPEDALLQLPFDFLTQVTKGFSEEQKLSGQFATFYKGTMPDGQVITVKKLARNGVIPADDQYDKEIMYLRQIQHENILKLVGFCSEAVPEQLEHKGKNIEQKGKEILMDGDSDYLLCYEYAQKSLREFLSDDANIVDWATNFKIIKGIIHGLHFLHEKMDGPIVHMDLQPANILLDANMVPKIANFSLSRRFGQEQTEMETDKVVGVKGYMAPEYLYSGEISPQCDIYSLGVLMMEIATRVENRPNDKDMSARNFIASVRQTWTDEHIASQYSSLDPNDIQDVKICIDTGLKCVDVAQKNRPSIVEIVNIFSRKRGM</sequence>
<dbReference type="AlphaFoldDB" id="A0AAQ3PJJ9"/>
<evidence type="ECO:0000313" key="12">
    <source>
        <dbReference type="Proteomes" id="UP001341281"/>
    </source>
</evidence>
<feature type="region of interest" description="Disordered" evidence="9">
    <location>
        <begin position="1"/>
        <end position="42"/>
    </location>
</feature>
<proteinExistence type="predicted"/>
<evidence type="ECO:0000256" key="9">
    <source>
        <dbReference type="SAM" id="MobiDB-lite"/>
    </source>
</evidence>
<keyword evidence="2" id="KW-0723">Serine/threonine-protein kinase</keyword>
<dbReference type="PANTHER" id="PTHR47975">
    <property type="entry name" value="S-LOCUS LECTIN KINASE FAMILY PROTEIN"/>
    <property type="match status" value="1"/>
</dbReference>
<dbReference type="FunFam" id="1.10.510.10:FF:001023">
    <property type="entry name" value="Os07g0541700 protein"/>
    <property type="match status" value="1"/>
</dbReference>
<dbReference type="PROSITE" id="PS50011">
    <property type="entry name" value="PROTEIN_KINASE_DOM"/>
    <property type="match status" value="1"/>
</dbReference>
<dbReference type="InterPro" id="IPR000719">
    <property type="entry name" value="Prot_kinase_dom"/>
</dbReference>
<dbReference type="InterPro" id="IPR011009">
    <property type="entry name" value="Kinase-like_dom_sf"/>
</dbReference>
<dbReference type="EC" id="2.7.11.1" evidence="1"/>
<gene>
    <name evidence="11" type="ORF">U9M48_004177</name>
</gene>
<evidence type="ECO:0000256" key="5">
    <source>
        <dbReference type="ARBA" id="ARBA00022777"/>
    </source>
</evidence>
<comment type="catalytic activity">
    <reaction evidence="8">
        <text>L-seryl-[protein] + ATP = O-phospho-L-seryl-[protein] + ADP + H(+)</text>
        <dbReference type="Rhea" id="RHEA:17989"/>
        <dbReference type="Rhea" id="RHEA-COMP:9863"/>
        <dbReference type="Rhea" id="RHEA-COMP:11604"/>
        <dbReference type="ChEBI" id="CHEBI:15378"/>
        <dbReference type="ChEBI" id="CHEBI:29999"/>
        <dbReference type="ChEBI" id="CHEBI:30616"/>
        <dbReference type="ChEBI" id="CHEBI:83421"/>
        <dbReference type="ChEBI" id="CHEBI:456216"/>
        <dbReference type="EC" id="2.7.11.1"/>
    </reaction>
</comment>
<evidence type="ECO:0000256" key="8">
    <source>
        <dbReference type="ARBA" id="ARBA00048679"/>
    </source>
</evidence>
<evidence type="ECO:0000256" key="2">
    <source>
        <dbReference type="ARBA" id="ARBA00022527"/>
    </source>
</evidence>
<dbReference type="Gene3D" id="1.10.510.10">
    <property type="entry name" value="Transferase(Phosphotransferase) domain 1"/>
    <property type="match status" value="1"/>
</dbReference>
<dbReference type="Pfam" id="PF00069">
    <property type="entry name" value="Pkinase"/>
    <property type="match status" value="1"/>
</dbReference>
<dbReference type="GO" id="GO:0004674">
    <property type="term" value="F:protein serine/threonine kinase activity"/>
    <property type="evidence" value="ECO:0007669"/>
    <property type="project" value="UniProtKB-KW"/>
</dbReference>
<keyword evidence="12" id="KW-1185">Reference proteome</keyword>
<protein>
    <recommendedName>
        <fullName evidence="1">non-specific serine/threonine protein kinase</fullName>
        <ecNumber evidence="1">2.7.11.1</ecNumber>
    </recommendedName>
</protein>
<organism evidence="11 12">
    <name type="scientific">Paspalum notatum var. saurae</name>
    <dbReference type="NCBI Taxonomy" id="547442"/>
    <lineage>
        <taxon>Eukaryota</taxon>
        <taxon>Viridiplantae</taxon>
        <taxon>Streptophyta</taxon>
        <taxon>Embryophyta</taxon>
        <taxon>Tracheophyta</taxon>
        <taxon>Spermatophyta</taxon>
        <taxon>Magnoliopsida</taxon>
        <taxon>Liliopsida</taxon>
        <taxon>Poales</taxon>
        <taxon>Poaceae</taxon>
        <taxon>PACMAD clade</taxon>
        <taxon>Panicoideae</taxon>
        <taxon>Andropogonodae</taxon>
        <taxon>Paspaleae</taxon>
        <taxon>Paspalinae</taxon>
        <taxon>Paspalum</taxon>
    </lineage>
</organism>
<dbReference type="Proteomes" id="UP001341281">
    <property type="component" value="Chromosome 01"/>
</dbReference>
<dbReference type="EMBL" id="CP144745">
    <property type="protein sequence ID" value="WVZ53204.1"/>
    <property type="molecule type" value="Genomic_DNA"/>
</dbReference>
<reference evidence="11 12" key="1">
    <citation type="submission" date="2024-02" db="EMBL/GenBank/DDBJ databases">
        <title>High-quality chromosome-scale genome assembly of Pensacola bahiagrass (Paspalum notatum Flugge var. saurae).</title>
        <authorList>
            <person name="Vega J.M."/>
            <person name="Podio M."/>
            <person name="Orjuela J."/>
            <person name="Siena L.A."/>
            <person name="Pessino S.C."/>
            <person name="Combes M.C."/>
            <person name="Mariac C."/>
            <person name="Albertini E."/>
            <person name="Pupilli F."/>
            <person name="Ortiz J.P.A."/>
            <person name="Leblanc O."/>
        </authorList>
    </citation>
    <scope>NUCLEOTIDE SEQUENCE [LARGE SCALE GENOMIC DNA]</scope>
    <source>
        <strain evidence="11">R1</strain>
        <tissue evidence="11">Leaf</tissue>
    </source>
</reference>
<accession>A0AAQ3PJJ9</accession>
<evidence type="ECO:0000256" key="1">
    <source>
        <dbReference type="ARBA" id="ARBA00012513"/>
    </source>
</evidence>
<feature type="domain" description="Protein kinase" evidence="10">
    <location>
        <begin position="61"/>
        <end position="358"/>
    </location>
</feature>
<name>A0AAQ3PJJ9_PASNO</name>
<evidence type="ECO:0000256" key="3">
    <source>
        <dbReference type="ARBA" id="ARBA00022679"/>
    </source>
</evidence>
<evidence type="ECO:0000313" key="11">
    <source>
        <dbReference type="EMBL" id="WVZ53204.1"/>
    </source>
</evidence>
<evidence type="ECO:0000259" key="10">
    <source>
        <dbReference type="PROSITE" id="PS50011"/>
    </source>
</evidence>
<dbReference type="Gene3D" id="3.30.200.20">
    <property type="entry name" value="Phosphorylase Kinase, domain 1"/>
    <property type="match status" value="1"/>
</dbReference>
<keyword evidence="3" id="KW-0808">Transferase</keyword>
<evidence type="ECO:0000256" key="7">
    <source>
        <dbReference type="ARBA" id="ARBA00047899"/>
    </source>
</evidence>